<gene>
    <name evidence="2" type="ORF">ACFP50_35690</name>
</gene>
<evidence type="ECO:0008006" key="4">
    <source>
        <dbReference type="Google" id="ProtNLM"/>
    </source>
</evidence>
<dbReference type="EMBL" id="JBHSPT010000132">
    <property type="protein sequence ID" value="MFC6060551.1"/>
    <property type="molecule type" value="Genomic_DNA"/>
</dbReference>
<proteinExistence type="predicted"/>
<comment type="caution">
    <text evidence="2">The sequence shown here is derived from an EMBL/GenBank/DDBJ whole genome shotgun (WGS) entry which is preliminary data.</text>
</comment>
<organism evidence="2 3">
    <name type="scientific">Streptomyces pratens</name>
    <dbReference type="NCBI Taxonomy" id="887456"/>
    <lineage>
        <taxon>Bacteria</taxon>
        <taxon>Bacillati</taxon>
        <taxon>Actinomycetota</taxon>
        <taxon>Actinomycetes</taxon>
        <taxon>Kitasatosporales</taxon>
        <taxon>Streptomycetaceae</taxon>
        <taxon>Streptomyces</taxon>
    </lineage>
</organism>
<keyword evidence="3" id="KW-1185">Reference proteome</keyword>
<evidence type="ECO:0000313" key="2">
    <source>
        <dbReference type="EMBL" id="MFC6060551.1"/>
    </source>
</evidence>
<accession>A0ABW1MB13</accession>
<sequence>MTAPAASAAGQAEPKGNTPIETMDVKGVKVDKQATNETKQIIAANAEVAAAAANVCGSGYTISVTAARYGTYGSTYTWTNGKTTGDSYYDKPICAVFFNDTGAAHSMGIRLKDNYTSTPDTEDFGTYSTYAGPVYQNKGYCGRAYSYMKVGSKVVVDNYLTVGACN</sequence>
<protein>
    <recommendedName>
        <fullName evidence="4">Spore-associated protein A</fullName>
    </recommendedName>
</protein>
<dbReference type="RefSeq" id="WP_386406826.1">
    <property type="nucleotide sequence ID" value="NZ_JBHSPT010000132.1"/>
</dbReference>
<feature type="region of interest" description="Disordered" evidence="1">
    <location>
        <begin position="1"/>
        <end position="22"/>
    </location>
</feature>
<feature type="compositionally biased region" description="Low complexity" evidence="1">
    <location>
        <begin position="1"/>
        <end position="12"/>
    </location>
</feature>
<reference evidence="3" key="1">
    <citation type="journal article" date="2019" name="Int. J. Syst. Evol. Microbiol.">
        <title>The Global Catalogue of Microorganisms (GCM) 10K type strain sequencing project: providing services to taxonomists for standard genome sequencing and annotation.</title>
        <authorList>
            <consortium name="The Broad Institute Genomics Platform"/>
            <consortium name="The Broad Institute Genome Sequencing Center for Infectious Disease"/>
            <person name="Wu L."/>
            <person name="Ma J."/>
        </authorList>
    </citation>
    <scope>NUCLEOTIDE SEQUENCE [LARGE SCALE GENOMIC DNA]</scope>
    <source>
        <strain evidence="3">JCM 12763</strain>
    </source>
</reference>
<name>A0ABW1MB13_9ACTN</name>
<dbReference type="Proteomes" id="UP001596242">
    <property type="component" value="Unassembled WGS sequence"/>
</dbReference>
<evidence type="ECO:0000313" key="3">
    <source>
        <dbReference type="Proteomes" id="UP001596242"/>
    </source>
</evidence>
<evidence type="ECO:0000256" key="1">
    <source>
        <dbReference type="SAM" id="MobiDB-lite"/>
    </source>
</evidence>